<proteinExistence type="predicted"/>
<accession>A0A2U1T1Q6</accession>
<dbReference type="PANTHER" id="PTHR43798">
    <property type="entry name" value="MONOACYLGLYCEROL LIPASE"/>
    <property type="match status" value="1"/>
</dbReference>
<evidence type="ECO:0000259" key="1">
    <source>
        <dbReference type="Pfam" id="PF12697"/>
    </source>
</evidence>
<dbReference type="Pfam" id="PF12697">
    <property type="entry name" value="Abhydrolase_6"/>
    <property type="match status" value="1"/>
</dbReference>
<sequence>MPATVILVHGLRTSASLFRQQLADLDALGIPAMAVDLPGHGSRLGEQFTLDAALDAIGAAVDTAESSGSQPYLVGFSLGGYLSIEWTARNPGRLSGLLAAACGTVPSPLIMNTWRFLARGIGRLPDRGLSLNNATVRLLVPQPGAADVISGGVALDVMDDVLVSLLELSPVERLREIDIPVLFVNGRFDHVRAHARRYLAATREGRLVTVPGASHMVSVVRPREFTEALLSGYSQATGWTR</sequence>
<protein>
    <submittedName>
        <fullName evidence="2">Alpha/beta hydrolase</fullName>
    </submittedName>
</protein>
<gene>
    <name evidence="2" type="ORF">DF220_08115</name>
</gene>
<reference evidence="3" key="1">
    <citation type="submission" date="2018-04" db="EMBL/GenBank/DDBJ databases">
        <authorList>
            <person name="Liu S."/>
            <person name="Wang Z."/>
            <person name="Li J."/>
        </authorList>
    </citation>
    <scope>NUCLEOTIDE SEQUENCE [LARGE SCALE GENOMIC DNA]</scope>
    <source>
        <strain evidence="3">S1194</strain>
    </source>
</reference>
<dbReference type="RefSeq" id="WP_108997685.1">
    <property type="nucleotide sequence ID" value="NZ_QEEX01000001.1"/>
</dbReference>
<name>A0A2U1T1Q6_9MICO</name>
<dbReference type="InterPro" id="IPR029058">
    <property type="entry name" value="AB_hydrolase_fold"/>
</dbReference>
<dbReference type="EMBL" id="QEEX01000001">
    <property type="protein sequence ID" value="PWB97798.1"/>
    <property type="molecule type" value="Genomic_DNA"/>
</dbReference>
<feature type="domain" description="AB hydrolase-1" evidence="1">
    <location>
        <begin position="5"/>
        <end position="227"/>
    </location>
</feature>
<dbReference type="Proteomes" id="UP000244978">
    <property type="component" value="Unassembled WGS sequence"/>
</dbReference>
<dbReference type="SUPFAM" id="SSF53474">
    <property type="entry name" value="alpha/beta-Hydrolases"/>
    <property type="match status" value="1"/>
</dbReference>
<dbReference type="InterPro" id="IPR050266">
    <property type="entry name" value="AB_hydrolase_sf"/>
</dbReference>
<dbReference type="InterPro" id="IPR000073">
    <property type="entry name" value="AB_hydrolase_1"/>
</dbReference>
<comment type="caution">
    <text evidence="2">The sequence shown here is derived from an EMBL/GenBank/DDBJ whole genome shotgun (WGS) entry which is preliminary data.</text>
</comment>
<keyword evidence="3" id="KW-1185">Reference proteome</keyword>
<organism evidence="2 3">
    <name type="scientific">Homoserinimonas hongtaonis</name>
    <dbReference type="NCBI Taxonomy" id="2079791"/>
    <lineage>
        <taxon>Bacteria</taxon>
        <taxon>Bacillati</taxon>
        <taxon>Actinomycetota</taxon>
        <taxon>Actinomycetes</taxon>
        <taxon>Micrococcales</taxon>
        <taxon>Microbacteriaceae</taxon>
        <taxon>Homoserinimonas</taxon>
    </lineage>
</organism>
<evidence type="ECO:0000313" key="3">
    <source>
        <dbReference type="Proteomes" id="UP000244978"/>
    </source>
</evidence>
<dbReference type="AlphaFoldDB" id="A0A2U1T1Q6"/>
<keyword evidence="2" id="KW-0378">Hydrolase</keyword>
<dbReference type="GO" id="GO:0016787">
    <property type="term" value="F:hydrolase activity"/>
    <property type="evidence" value="ECO:0007669"/>
    <property type="project" value="UniProtKB-KW"/>
</dbReference>
<dbReference type="Gene3D" id="3.40.50.1820">
    <property type="entry name" value="alpha/beta hydrolase"/>
    <property type="match status" value="1"/>
</dbReference>
<evidence type="ECO:0000313" key="2">
    <source>
        <dbReference type="EMBL" id="PWB97798.1"/>
    </source>
</evidence>